<organism evidence="2 3">
    <name type="scientific">Sediminitomix flava</name>
    <dbReference type="NCBI Taxonomy" id="379075"/>
    <lineage>
        <taxon>Bacteria</taxon>
        <taxon>Pseudomonadati</taxon>
        <taxon>Bacteroidota</taxon>
        <taxon>Cytophagia</taxon>
        <taxon>Cytophagales</taxon>
        <taxon>Flammeovirgaceae</taxon>
        <taxon>Sediminitomix</taxon>
    </lineage>
</organism>
<dbReference type="Gene3D" id="1.10.3680.10">
    <property type="entry name" value="TerB-like"/>
    <property type="match status" value="2"/>
</dbReference>
<dbReference type="Proteomes" id="UP000245535">
    <property type="component" value="Unassembled WGS sequence"/>
</dbReference>
<feature type="domain" description="Co-chaperone DjlA N-terminal" evidence="1">
    <location>
        <begin position="202"/>
        <end position="303"/>
    </location>
</feature>
<dbReference type="Pfam" id="PF05099">
    <property type="entry name" value="TerB"/>
    <property type="match status" value="1"/>
</dbReference>
<dbReference type="RefSeq" id="WP_109619805.1">
    <property type="nucleotide sequence ID" value="NZ_QGDO01000004.1"/>
</dbReference>
<dbReference type="AlphaFoldDB" id="A0A315Z7U4"/>
<comment type="caution">
    <text evidence="2">The sequence shown here is derived from an EMBL/GenBank/DDBJ whole genome shotgun (WGS) entry which is preliminary data.</text>
</comment>
<accession>A0A315Z7U4</accession>
<protein>
    <submittedName>
        <fullName evidence="2">Tellurite resistance protein TerB</fullName>
    </submittedName>
</protein>
<evidence type="ECO:0000313" key="2">
    <source>
        <dbReference type="EMBL" id="PWJ40927.1"/>
    </source>
</evidence>
<name>A0A315Z7U4_SEDFL</name>
<keyword evidence="3" id="KW-1185">Reference proteome</keyword>
<proteinExistence type="predicted"/>
<dbReference type="InterPro" id="IPR029024">
    <property type="entry name" value="TerB-like"/>
</dbReference>
<sequence length="327" mass="37067">MNYTGTFEGSPSAAAFAAYNIPSEEWISYTQALLVIAGADGKLSSDESEWLSSAFLNVVKANTEAREYLENYDFGAQKIEELLTDLNFKTPLNHKRALLYDAVHMSRADFVYAPEEQSSVHRAAEYMKIPSYLTKAIEGLVNTEKAVEMTRKAIFELEEHKKGDGLYKVSDPNSFKASIHERNMLGLKHVEENLQRLYGFALMIIAGADGEVSEREQEWYKSDFAVNTSVSTQVVKEVLDFDYRHESLEDVISELNKKVPVNIKRTLLYNAIKMARADKLYPSEERMAVERAASLLDVNEDIMHTIQHLVMTEEKVAKLKKTLFIAS</sequence>
<evidence type="ECO:0000259" key="1">
    <source>
        <dbReference type="Pfam" id="PF05099"/>
    </source>
</evidence>
<dbReference type="OrthoDB" id="980757at2"/>
<dbReference type="SUPFAM" id="SSF158682">
    <property type="entry name" value="TerB-like"/>
    <property type="match status" value="2"/>
</dbReference>
<reference evidence="2 3" key="1">
    <citation type="submission" date="2018-03" db="EMBL/GenBank/DDBJ databases">
        <title>Genomic Encyclopedia of Archaeal and Bacterial Type Strains, Phase II (KMG-II): from individual species to whole genera.</title>
        <authorList>
            <person name="Goeker M."/>
        </authorList>
    </citation>
    <scope>NUCLEOTIDE SEQUENCE [LARGE SCALE GENOMIC DNA]</scope>
    <source>
        <strain evidence="2 3">DSM 28229</strain>
    </source>
</reference>
<dbReference type="InterPro" id="IPR007791">
    <property type="entry name" value="DjlA_N"/>
</dbReference>
<dbReference type="EMBL" id="QGDO01000004">
    <property type="protein sequence ID" value="PWJ40927.1"/>
    <property type="molecule type" value="Genomic_DNA"/>
</dbReference>
<gene>
    <name evidence="2" type="ORF">BC781_104193</name>
</gene>
<evidence type="ECO:0000313" key="3">
    <source>
        <dbReference type="Proteomes" id="UP000245535"/>
    </source>
</evidence>